<sequence length="437" mass="46929">MTRTFSGRSIRAALGCAVSVTAITIPTKAVAFDLDGDAESPGDVVSEPSVAEQLKLMRAEISAQREMIKVQNETIARQQAAIETLLNRTSGDFDLAQLRGTGIDQMPASAYLDSTDPLPGAPVGEAPPPEPAVEAMVAAVPEGQGVLTPKGRLTLDTSFEYTNSSANRLVFRGFELIPGLQVGLIEASDVDRDALVGTVALRYGITDRLEIEGRMPVMYRHDRIKVTQLRDEGIVRTLKLEESDIGDAEIALRYQVNAPTEQNRMIGIASLRVKSATGKSPFDVGFDSFGVATGLPTGSGFWGIQPGLSFLLPSDPVVIYGGMSFLYHLPKNVDRIVGDVLVGRVNPGDAASANIGFGFALNPRFSFSLGYNHTYIFPTEQIIGGTKQRSTHLQSGTFAFGMSYRLNERQSINFGLQLGATADAPGMSVVLRLPITF</sequence>
<feature type="chain" id="PRO_5016860143" evidence="1">
    <location>
        <begin position="32"/>
        <end position="437"/>
    </location>
</feature>
<name>A0A371BI69_9SPHN</name>
<keyword evidence="3" id="KW-1185">Reference proteome</keyword>
<gene>
    <name evidence="2" type="ORF">DXH95_07630</name>
</gene>
<protein>
    <submittedName>
        <fullName evidence="2">Transporter</fullName>
    </submittedName>
</protein>
<feature type="signal peptide" evidence="1">
    <location>
        <begin position="1"/>
        <end position="31"/>
    </location>
</feature>
<keyword evidence="1" id="KW-0732">Signal</keyword>
<dbReference type="OrthoDB" id="5297564at2"/>
<accession>A0A371BI69</accession>
<proteinExistence type="predicted"/>
<dbReference type="SUPFAM" id="SSF56925">
    <property type="entry name" value="OMPA-like"/>
    <property type="match status" value="1"/>
</dbReference>
<dbReference type="InterPro" id="IPR011250">
    <property type="entry name" value="OMP/PagP_B-barrel"/>
</dbReference>
<evidence type="ECO:0000313" key="3">
    <source>
        <dbReference type="Proteomes" id="UP000263833"/>
    </source>
</evidence>
<evidence type="ECO:0000256" key="1">
    <source>
        <dbReference type="SAM" id="SignalP"/>
    </source>
</evidence>
<evidence type="ECO:0000313" key="2">
    <source>
        <dbReference type="EMBL" id="RDV07228.1"/>
    </source>
</evidence>
<dbReference type="RefSeq" id="WP_115548774.1">
    <property type="nucleotide sequence ID" value="NZ_QRGP01000001.1"/>
</dbReference>
<reference evidence="3" key="1">
    <citation type="submission" date="2018-08" db="EMBL/GenBank/DDBJ databases">
        <authorList>
            <person name="Kim S.-J."/>
            <person name="Jung G.-Y."/>
        </authorList>
    </citation>
    <scope>NUCLEOTIDE SEQUENCE [LARGE SCALE GENOMIC DNA]</scope>
    <source>
        <strain evidence="3">GY_G</strain>
    </source>
</reference>
<dbReference type="AlphaFoldDB" id="A0A371BI69"/>
<comment type="caution">
    <text evidence="2">The sequence shown here is derived from an EMBL/GenBank/DDBJ whole genome shotgun (WGS) entry which is preliminary data.</text>
</comment>
<dbReference type="EMBL" id="QRGP01000001">
    <property type="protein sequence ID" value="RDV07228.1"/>
    <property type="molecule type" value="Genomic_DNA"/>
</dbReference>
<dbReference type="Proteomes" id="UP000263833">
    <property type="component" value="Unassembled WGS sequence"/>
</dbReference>
<organism evidence="2 3">
    <name type="scientific">Sphingorhabdus pulchriflava</name>
    <dbReference type="NCBI Taxonomy" id="2292257"/>
    <lineage>
        <taxon>Bacteria</taxon>
        <taxon>Pseudomonadati</taxon>
        <taxon>Pseudomonadota</taxon>
        <taxon>Alphaproteobacteria</taxon>
        <taxon>Sphingomonadales</taxon>
        <taxon>Sphingomonadaceae</taxon>
        <taxon>Sphingorhabdus</taxon>
    </lineage>
</organism>